<dbReference type="EMBL" id="LXNG01000025">
    <property type="protein sequence ID" value="OAG66650.1"/>
    <property type="molecule type" value="Genomic_DNA"/>
</dbReference>
<dbReference type="AntiFam" id="ANF00179">
    <property type="entry name" value="Shadow ORF (opposite mobL)"/>
</dbReference>
<gene>
    <name evidence="1" type="ORF">A7D17_20520</name>
</gene>
<evidence type="ECO:0000313" key="1">
    <source>
        <dbReference type="EMBL" id="OAG66650.1"/>
    </source>
</evidence>
<reference evidence="1 2" key="1">
    <citation type="submission" date="2016-05" db="EMBL/GenBank/DDBJ databases">
        <title>Pathogenic, phenotypic and molecular characterisation of Xanthomonas nasturtii sp. nov. and Xanthomonas floridensis sp. nov., new species of Xanthomonas associated with watercress production in Florida.</title>
        <authorList>
            <person name="Vicente J.G."/>
            <person name="Rothwell S."/>
            <person name="Holub E.B."/>
            <person name="Studholme D.J."/>
        </authorList>
    </citation>
    <scope>NUCLEOTIDE SEQUENCE [LARGE SCALE GENOMIC DNA]</scope>
    <source>
        <strain evidence="1 2">WHRI 8848</strain>
    </source>
</reference>
<proteinExistence type="predicted"/>
<sequence>MMIALITIFAWCVHSDQYGDLEPIDEQLAKRQSERSTLVWIELMRKRYFDLSANACVLARLGRFVRVPKILRIKAPLGRSFRRKHLMEIDTASVGIIVAKPCAHIEQIKPCAVSSCCDRRVAVASTERLHCCVINRHL</sequence>
<dbReference type="Proteomes" id="UP000077659">
    <property type="component" value="Unassembled WGS sequence"/>
</dbReference>
<comment type="caution">
    <text evidence="1">The sequence shown here is derived from an EMBL/GenBank/DDBJ whole genome shotgun (WGS) entry which is preliminary data.</text>
</comment>
<organism evidence="1 2">
    <name type="scientific">Xanthomonas floridensis</name>
    <dbReference type="NCBI Taxonomy" id="1843580"/>
    <lineage>
        <taxon>Bacteria</taxon>
        <taxon>Pseudomonadati</taxon>
        <taxon>Pseudomonadota</taxon>
        <taxon>Gammaproteobacteria</taxon>
        <taxon>Lysobacterales</taxon>
        <taxon>Lysobacteraceae</taxon>
        <taxon>Xanthomonas</taxon>
    </lineage>
</organism>
<protein>
    <submittedName>
        <fullName evidence="1">Uncharacterized protein</fullName>
    </submittedName>
</protein>
<name>A0A1A9MAN6_9XANT</name>
<accession>A0A1A9MAN6</accession>
<dbReference type="AlphaFoldDB" id="A0A1A9MAN6"/>
<evidence type="ECO:0000313" key="2">
    <source>
        <dbReference type="Proteomes" id="UP000077659"/>
    </source>
</evidence>